<dbReference type="Gene3D" id="3.15.10.20">
    <property type="entry name" value="Activator of Hsp90 ATPase Aha1, N-terminal domain"/>
    <property type="match status" value="1"/>
</dbReference>
<dbReference type="EMBL" id="CAXAMN010009091">
    <property type="protein sequence ID" value="CAK9027623.1"/>
    <property type="molecule type" value="Genomic_DNA"/>
</dbReference>
<evidence type="ECO:0000313" key="2">
    <source>
        <dbReference type="Proteomes" id="UP001642484"/>
    </source>
</evidence>
<organism evidence="1 2">
    <name type="scientific">Durusdinium trenchii</name>
    <dbReference type="NCBI Taxonomy" id="1381693"/>
    <lineage>
        <taxon>Eukaryota</taxon>
        <taxon>Sar</taxon>
        <taxon>Alveolata</taxon>
        <taxon>Dinophyceae</taxon>
        <taxon>Suessiales</taxon>
        <taxon>Symbiodiniaceae</taxon>
        <taxon>Durusdinium</taxon>
    </lineage>
</organism>
<gene>
    <name evidence="1" type="ORF">CCMP2556_LOCUS16819</name>
</gene>
<dbReference type="PANTHER" id="PTHR13009:SF22">
    <property type="entry name" value="LD43819P"/>
    <property type="match status" value="1"/>
</dbReference>
<protein>
    <submittedName>
        <fullName evidence="1">Uncharacterized protein</fullName>
    </submittedName>
</protein>
<dbReference type="Pfam" id="PF09229">
    <property type="entry name" value="Aha1_N"/>
    <property type="match status" value="1"/>
</dbReference>
<name>A0ABP0KLP9_9DINO</name>
<reference evidence="1 2" key="1">
    <citation type="submission" date="2024-02" db="EMBL/GenBank/DDBJ databases">
        <authorList>
            <person name="Chen Y."/>
            <person name="Shah S."/>
            <person name="Dougan E. K."/>
            <person name="Thang M."/>
            <person name="Chan C."/>
        </authorList>
    </citation>
    <scope>NUCLEOTIDE SEQUENCE [LARGE SCALE GENOMIC DNA]</scope>
</reference>
<accession>A0ABP0KLP9</accession>
<dbReference type="InterPro" id="IPR015310">
    <property type="entry name" value="AHSA1-like_N"/>
</dbReference>
<keyword evidence="2" id="KW-1185">Reference proteome</keyword>
<dbReference type="InterPro" id="IPR036338">
    <property type="entry name" value="Aha1"/>
</dbReference>
<comment type="caution">
    <text evidence="1">The sequence shown here is derived from an EMBL/GenBank/DDBJ whole genome shotgun (WGS) entry which is preliminary data.</text>
</comment>
<sequence length="136" mass="15101">MTEWSMKWLTRELQGLAIRLLSGLATLEFRDIQVTGDSSVSVRKGKPIVLYLLRLECRWEATATAQGLGDAKGALILPEFSSEDGPKSSLIQVETSSDESRGRLASAVRKEGIPAVRELLLRFEEALRSQLTRDAR</sequence>
<proteinExistence type="predicted"/>
<dbReference type="PANTHER" id="PTHR13009">
    <property type="entry name" value="HEAT SHOCK PROTEIN 90 HSP90 CO-CHAPERONE AHA-1"/>
    <property type="match status" value="1"/>
</dbReference>
<evidence type="ECO:0000313" key="1">
    <source>
        <dbReference type="EMBL" id="CAK9027623.1"/>
    </source>
</evidence>
<dbReference type="SUPFAM" id="SSF103111">
    <property type="entry name" value="Activator of Hsp90 ATPase, Aha1"/>
    <property type="match status" value="1"/>
</dbReference>
<dbReference type="SMART" id="SM01000">
    <property type="entry name" value="Aha1_N"/>
    <property type="match status" value="1"/>
</dbReference>
<dbReference type="Proteomes" id="UP001642484">
    <property type="component" value="Unassembled WGS sequence"/>
</dbReference>